<dbReference type="PANTHER" id="PTHR34990">
    <property type="entry name" value="UDP-2,3-DIACYLGLUCOSAMINE HYDROLASE-RELATED"/>
    <property type="match status" value="1"/>
</dbReference>
<keyword evidence="4" id="KW-0472">Membrane</keyword>
<dbReference type="InterPro" id="IPR029052">
    <property type="entry name" value="Metallo-depent_PP-like"/>
</dbReference>
<dbReference type="CDD" id="cd07398">
    <property type="entry name" value="MPP_YbbF-LpxH"/>
    <property type="match status" value="1"/>
</dbReference>
<dbReference type="Pfam" id="PF00149">
    <property type="entry name" value="Metallophos"/>
    <property type="match status" value="1"/>
</dbReference>
<evidence type="ECO:0000313" key="8">
    <source>
        <dbReference type="Proteomes" id="UP000186143"/>
    </source>
</evidence>
<proteinExistence type="predicted"/>
<evidence type="ECO:0000259" key="6">
    <source>
        <dbReference type="Pfam" id="PF00149"/>
    </source>
</evidence>
<dbReference type="GO" id="GO:0009245">
    <property type="term" value="P:lipid A biosynthetic process"/>
    <property type="evidence" value="ECO:0007669"/>
    <property type="project" value="TreeGrafter"/>
</dbReference>
<protein>
    <submittedName>
        <fullName evidence="7">UDP-2,3-diacylglucosamine hydrolase</fullName>
    </submittedName>
</protein>
<name>A0A1Q9AMU3_9HYPH</name>
<accession>A0A1Q9AMU3</accession>
<keyword evidence="2" id="KW-0997">Cell inner membrane</keyword>
<dbReference type="Proteomes" id="UP000186143">
    <property type="component" value="Unassembled WGS sequence"/>
</dbReference>
<evidence type="ECO:0000256" key="2">
    <source>
        <dbReference type="ARBA" id="ARBA00022519"/>
    </source>
</evidence>
<evidence type="ECO:0000256" key="1">
    <source>
        <dbReference type="ARBA" id="ARBA00022475"/>
    </source>
</evidence>
<gene>
    <name evidence="7" type="ORF">BJF92_11700</name>
</gene>
<dbReference type="PANTHER" id="PTHR34990:SF2">
    <property type="entry name" value="BLL8164 PROTEIN"/>
    <property type="match status" value="1"/>
</dbReference>
<keyword evidence="5" id="KW-0464">Manganese</keyword>
<dbReference type="OrthoDB" id="9802481at2"/>
<keyword evidence="7" id="KW-0378">Hydrolase</keyword>
<keyword evidence="1" id="KW-1003">Cell membrane</keyword>
<organism evidence="7 8">
    <name type="scientific">Xaviernesmea rhizosphaerae</name>
    <dbReference type="NCBI Taxonomy" id="1672749"/>
    <lineage>
        <taxon>Bacteria</taxon>
        <taxon>Pseudomonadati</taxon>
        <taxon>Pseudomonadota</taxon>
        <taxon>Alphaproteobacteria</taxon>
        <taxon>Hyphomicrobiales</taxon>
        <taxon>Rhizobiaceae</taxon>
        <taxon>Rhizobium/Agrobacterium group</taxon>
        <taxon>Xaviernesmea</taxon>
    </lineage>
</organism>
<evidence type="ECO:0000313" key="7">
    <source>
        <dbReference type="EMBL" id="OLP56737.1"/>
    </source>
</evidence>
<dbReference type="SUPFAM" id="SSF56300">
    <property type="entry name" value="Metallo-dependent phosphatases"/>
    <property type="match status" value="1"/>
</dbReference>
<feature type="domain" description="Calcineurin-like phosphoesterase" evidence="6">
    <location>
        <begin position="18"/>
        <end position="218"/>
    </location>
</feature>
<dbReference type="STRING" id="1672749.BJF92_11700"/>
<dbReference type="InterPro" id="IPR043461">
    <property type="entry name" value="LpxH-like"/>
</dbReference>
<reference evidence="7 8" key="1">
    <citation type="submission" date="2016-09" db="EMBL/GenBank/DDBJ databases">
        <title>Rhizobium sp. nov., a novel species isolated from the rice rhizosphere.</title>
        <authorList>
            <person name="Zhao J."/>
            <person name="Zhang X."/>
        </authorList>
    </citation>
    <scope>NUCLEOTIDE SEQUENCE [LARGE SCALE GENOMIC DNA]</scope>
    <source>
        <strain evidence="7 8">MH17</strain>
    </source>
</reference>
<evidence type="ECO:0000256" key="5">
    <source>
        <dbReference type="ARBA" id="ARBA00023211"/>
    </source>
</evidence>
<dbReference type="GO" id="GO:0046872">
    <property type="term" value="F:metal ion binding"/>
    <property type="evidence" value="ECO:0007669"/>
    <property type="project" value="UniProtKB-KW"/>
</dbReference>
<dbReference type="RefSeq" id="WP_075633756.1">
    <property type="nucleotide sequence ID" value="NZ_MKIO01000021.1"/>
</dbReference>
<comment type="caution">
    <text evidence="7">The sequence shown here is derived from an EMBL/GenBank/DDBJ whole genome shotgun (WGS) entry which is preliminary data.</text>
</comment>
<evidence type="ECO:0000256" key="3">
    <source>
        <dbReference type="ARBA" id="ARBA00022723"/>
    </source>
</evidence>
<evidence type="ECO:0000256" key="4">
    <source>
        <dbReference type="ARBA" id="ARBA00023136"/>
    </source>
</evidence>
<dbReference type="GO" id="GO:0008758">
    <property type="term" value="F:UDP-2,3-diacylglucosamine hydrolase activity"/>
    <property type="evidence" value="ECO:0007669"/>
    <property type="project" value="TreeGrafter"/>
</dbReference>
<dbReference type="AlphaFoldDB" id="A0A1Q9AMU3"/>
<dbReference type="GO" id="GO:0016020">
    <property type="term" value="C:membrane"/>
    <property type="evidence" value="ECO:0007669"/>
    <property type="project" value="GOC"/>
</dbReference>
<dbReference type="EMBL" id="MKIO01000021">
    <property type="protein sequence ID" value="OLP56737.1"/>
    <property type="molecule type" value="Genomic_DNA"/>
</dbReference>
<dbReference type="InterPro" id="IPR004843">
    <property type="entry name" value="Calcineurin-like_PHP"/>
</dbReference>
<dbReference type="Gene3D" id="3.60.21.10">
    <property type="match status" value="1"/>
</dbReference>
<keyword evidence="3" id="KW-0479">Metal-binding</keyword>
<sequence length="286" mass="32339">MTEAETSRTADQPSERRFRTLFISDVHLGSKAARTDYLLDFLRHHDAETIILVGDIVDGWRLKRSWYWPQSCNDVVQKLLRKARKGTRIIYIPGNHDEFLRDFPGIHFGGIEVATRHMHEAADGKRYLVLHGDEYDVVVRNARILAYLGDWAYDAAIVINIGLSAVRRRLGLPYWSFSAWAKLQVKHAVSFIGAFQKAVAEDARRAGADGVICGHIHHALIEDIEGVRYINTGDWVESCTAVAEHFDGRMELMTWQAVTKRPVPAEPEDGDEAKIVLAQLMARHAA</sequence>